<dbReference type="InterPro" id="IPR001647">
    <property type="entry name" value="HTH_TetR"/>
</dbReference>
<dbReference type="PROSITE" id="PS50977">
    <property type="entry name" value="HTH_TETR_2"/>
    <property type="match status" value="1"/>
</dbReference>
<organism evidence="6 7">
    <name type="scientific">Actinomycetospora atypica</name>
    <dbReference type="NCBI Taxonomy" id="1290095"/>
    <lineage>
        <taxon>Bacteria</taxon>
        <taxon>Bacillati</taxon>
        <taxon>Actinomycetota</taxon>
        <taxon>Actinomycetes</taxon>
        <taxon>Pseudonocardiales</taxon>
        <taxon>Pseudonocardiaceae</taxon>
        <taxon>Actinomycetospora</taxon>
    </lineage>
</organism>
<evidence type="ECO:0000256" key="3">
    <source>
        <dbReference type="ARBA" id="ARBA00023163"/>
    </source>
</evidence>
<dbReference type="InterPro" id="IPR050109">
    <property type="entry name" value="HTH-type_TetR-like_transc_reg"/>
</dbReference>
<evidence type="ECO:0000256" key="4">
    <source>
        <dbReference type="PROSITE-ProRule" id="PRU00335"/>
    </source>
</evidence>
<feature type="DNA-binding region" description="H-T-H motif" evidence="4">
    <location>
        <begin position="36"/>
        <end position="55"/>
    </location>
</feature>
<dbReference type="Pfam" id="PF00440">
    <property type="entry name" value="TetR_N"/>
    <property type="match status" value="1"/>
</dbReference>
<keyword evidence="3" id="KW-0804">Transcription</keyword>
<dbReference type="Gene3D" id="1.10.357.10">
    <property type="entry name" value="Tetracycline Repressor, domain 2"/>
    <property type="match status" value="1"/>
</dbReference>
<keyword evidence="7" id="KW-1185">Reference proteome</keyword>
<protein>
    <submittedName>
        <fullName evidence="6">TetR/AcrR family transcriptional regulator</fullName>
    </submittedName>
</protein>
<reference evidence="7" key="1">
    <citation type="journal article" date="2019" name="Int. J. Syst. Evol. Microbiol.">
        <title>The Global Catalogue of Microorganisms (GCM) 10K type strain sequencing project: providing services to taxonomists for standard genome sequencing and annotation.</title>
        <authorList>
            <consortium name="The Broad Institute Genomics Platform"/>
            <consortium name="The Broad Institute Genome Sequencing Center for Infectious Disease"/>
            <person name="Wu L."/>
            <person name="Ma J."/>
        </authorList>
    </citation>
    <scope>NUCLEOTIDE SEQUENCE [LARGE SCALE GENOMIC DNA]</scope>
    <source>
        <strain evidence="7">CGMCC 4.7093</strain>
    </source>
</reference>
<dbReference type="PANTHER" id="PTHR30055">
    <property type="entry name" value="HTH-TYPE TRANSCRIPTIONAL REGULATOR RUTR"/>
    <property type="match status" value="1"/>
</dbReference>
<keyword evidence="2 4" id="KW-0238">DNA-binding</keyword>
<evidence type="ECO:0000313" key="7">
    <source>
        <dbReference type="Proteomes" id="UP001595947"/>
    </source>
</evidence>
<gene>
    <name evidence="6" type="ORF">ACFPBZ_14395</name>
</gene>
<evidence type="ECO:0000256" key="2">
    <source>
        <dbReference type="ARBA" id="ARBA00023125"/>
    </source>
</evidence>
<name>A0ABV9YN70_9PSEU</name>
<dbReference type="SUPFAM" id="SSF46689">
    <property type="entry name" value="Homeodomain-like"/>
    <property type="match status" value="1"/>
</dbReference>
<accession>A0ABV9YN70</accession>
<dbReference type="InterPro" id="IPR009057">
    <property type="entry name" value="Homeodomain-like_sf"/>
</dbReference>
<comment type="caution">
    <text evidence="6">The sequence shown here is derived from an EMBL/GenBank/DDBJ whole genome shotgun (WGS) entry which is preliminary data.</text>
</comment>
<keyword evidence="1" id="KW-0805">Transcription regulation</keyword>
<feature type="domain" description="HTH tetR-type" evidence="5">
    <location>
        <begin position="13"/>
        <end position="73"/>
    </location>
</feature>
<proteinExistence type="predicted"/>
<dbReference type="PANTHER" id="PTHR30055:SF234">
    <property type="entry name" value="HTH-TYPE TRANSCRIPTIONAL REGULATOR BETI"/>
    <property type="match status" value="1"/>
</dbReference>
<dbReference type="PRINTS" id="PR00455">
    <property type="entry name" value="HTHTETR"/>
</dbReference>
<evidence type="ECO:0000256" key="1">
    <source>
        <dbReference type="ARBA" id="ARBA00023015"/>
    </source>
</evidence>
<dbReference type="RefSeq" id="WP_378036756.1">
    <property type="nucleotide sequence ID" value="NZ_JBHSIV010000013.1"/>
</dbReference>
<dbReference type="EMBL" id="JBHSIV010000013">
    <property type="protein sequence ID" value="MFC5063407.1"/>
    <property type="molecule type" value="Genomic_DNA"/>
</dbReference>
<evidence type="ECO:0000313" key="6">
    <source>
        <dbReference type="EMBL" id="MFC5063407.1"/>
    </source>
</evidence>
<dbReference type="Proteomes" id="UP001595947">
    <property type="component" value="Unassembled WGS sequence"/>
</dbReference>
<evidence type="ECO:0000259" key="5">
    <source>
        <dbReference type="PROSITE" id="PS50977"/>
    </source>
</evidence>
<sequence length="206" mass="21945">MTDDGGLRARKKEQTRRLIADTAARLFGEHGYDQVTVVDVARAAEVATQTVYNYFPTKQDLVLDRDDEVRERLVALVRDRPAGTSPAAALRDAALAEVELTRTRTTAEAHGDLSALCATSATVRRLALESRDRQADALAAALVGTDPGLGPLTAKAHAAALVAIFQAVVDEVGRRALADATPDAIADDLVPAVGAAIDDLDRRWHA</sequence>